<feature type="compositionally biased region" description="Acidic residues" evidence="1">
    <location>
        <begin position="137"/>
        <end position="152"/>
    </location>
</feature>
<name>A0A6C0L0N4_9ZZZZ</name>
<proteinExistence type="predicted"/>
<evidence type="ECO:0000256" key="1">
    <source>
        <dbReference type="SAM" id="MobiDB-lite"/>
    </source>
</evidence>
<accession>A0A6C0L0N4</accession>
<protein>
    <submittedName>
        <fullName evidence="2">Uncharacterized protein</fullName>
    </submittedName>
</protein>
<evidence type="ECO:0000313" key="2">
    <source>
        <dbReference type="EMBL" id="QHU23389.1"/>
    </source>
</evidence>
<reference evidence="2" key="1">
    <citation type="journal article" date="2020" name="Nature">
        <title>Giant virus diversity and host interactions through global metagenomics.</title>
        <authorList>
            <person name="Schulz F."/>
            <person name="Roux S."/>
            <person name="Paez-Espino D."/>
            <person name="Jungbluth S."/>
            <person name="Walsh D.A."/>
            <person name="Denef V.J."/>
            <person name="McMahon K.D."/>
            <person name="Konstantinidis K.T."/>
            <person name="Eloe-Fadrosh E.A."/>
            <person name="Kyrpides N.C."/>
            <person name="Woyke T."/>
        </authorList>
    </citation>
    <scope>NUCLEOTIDE SEQUENCE</scope>
    <source>
        <strain evidence="2">GVMAG-S-ERX555907-94</strain>
    </source>
</reference>
<sequence length="363" mass="42634">MSLYEQFYSETNKEYMYSFIGKIVQQELDYDILSEDNNYTMFLEQMKEVFDGNDTDEITVLNKILLDKQVDTYKQKRTTETVVVDNNIGRPSSLEDIMKLRDQQIKPIEEENVEPRNVFLNDTTIVGTSISDLEGTPIEEDPIEEDPIEEKEEEKPKQYNINSSKRTNINSSRFNYSINLKKENIDSSQIKTLSKVIIPIEDNYIFSIPLLSFKIPELNCDLILQQEDLIKNKRGSFGIYKAIEDHHFESRNVDRLSIDIRDITETKYESYDILKVNIVEIKNNIILFTCSNIENNYKENDCIQIINNRSYHLTPLLSQPFKIKKVVQNIIFCKLSGDHENKEYTNIDMRIMNMSNQNVIFFN</sequence>
<dbReference type="AlphaFoldDB" id="A0A6C0L0N4"/>
<dbReference type="EMBL" id="MN741028">
    <property type="protein sequence ID" value="QHU23389.1"/>
    <property type="molecule type" value="Genomic_DNA"/>
</dbReference>
<organism evidence="2">
    <name type="scientific">viral metagenome</name>
    <dbReference type="NCBI Taxonomy" id="1070528"/>
    <lineage>
        <taxon>unclassified sequences</taxon>
        <taxon>metagenomes</taxon>
        <taxon>organismal metagenomes</taxon>
    </lineage>
</organism>
<feature type="region of interest" description="Disordered" evidence="1">
    <location>
        <begin position="133"/>
        <end position="164"/>
    </location>
</feature>